<keyword evidence="3" id="KW-0804">Transcription</keyword>
<keyword evidence="6" id="KW-1185">Reference proteome</keyword>
<dbReference type="InterPro" id="IPR018060">
    <property type="entry name" value="HTH_AraC"/>
</dbReference>
<dbReference type="RefSeq" id="WP_085492842.1">
    <property type="nucleotide sequence ID" value="NZ_FXAZ01000001.1"/>
</dbReference>
<evidence type="ECO:0000313" key="6">
    <source>
        <dbReference type="Proteomes" id="UP000193834"/>
    </source>
</evidence>
<dbReference type="GO" id="GO:0043565">
    <property type="term" value="F:sequence-specific DNA binding"/>
    <property type="evidence" value="ECO:0007669"/>
    <property type="project" value="InterPro"/>
</dbReference>
<dbReference type="EMBL" id="FXAZ01000001">
    <property type="protein sequence ID" value="SMG15841.1"/>
    <property type="molecule type" value="Genomic_DNA"/>
</dbReference>
<accession>A0A1X7IMG7</accession>
<name>A0A1X7IMG7_9BACL</name>
<proteinExistence type="predicted"/>
<dbReference type="InterPro" id="IPR009057">
    <property type="entry name" value="Homeodomain-like_sf"/>
</dbReference>
<dbReference type="PANTHER" id="PTHR43280:SF2">
    <property type="entry name" value="HTH-TYPE TRANSCRIPTIONAL REGULATOR EXSA"/>
    <property type="match status" value="1"/>
</dbReference>
<sequence>MGKEELLQHYFSHLNLDVQEANYTKCPKTWREINFVPSFNRLYLIEQGEGEIQVGGQRYCPSAHDLVIMPAQVKQSYTTISDATYLKYWVHFTAVVGERSLFQLLDTPVVLHLTADAFIHAQHKMQELRKIHMERAWTSPLRKRAAMLQLLELYFSCIGLQQIQLRSKDADKLNVIIAYMAEHIDQRITVQELARQLHLHPNYFITYFREHMGESPIQYMNKMKLEHAKQLLLTGELHIHEVAERVGMDAYYFSRQFKEFTGFSPSGYRASHRAEGK</sequence>
<dbReference type="SMART" id="SM00342">
    <property type="entry name" value="HTH_ARAC"/>
    <property type="match status" value="1"/>
</dbReference>
<dbReference type="OrthoDB" id="9780667at2"/>
<dbReference type="STRING" id="1852522.SAMN06295960_0591"/>
<dbReference type="PROSITE" id="PS00041">
    <property type="entry name" value="HTH_ARAC_FAMILY_1"/>
    <property type="match status" value="1"/>
</dbReference>
<dbReference type="Proteomes" id="UP000193834">
    <property type="component" value="Unassembled WGS sequence"/>
</dbReference>
<dbReference type="Pfam" id="PF12833">
    <property type="entry name" value="HTH_18"/>
    <property type="match status" value="1"/>
</dbReference>
<organism evidence="5 6">
    <name type="scientific">Paenibacillus aquistagni</name>
    <dbReference type="NCBI Taxonomy" id="1852522"/>
    <lineage>
        <taxon>Bacteria</taxon>
        <taxon>Bacillati</taxon>
        <taxon>Bacillota</taxon>
        <taxon>Bacilli</taxon>
        <taxon>Bacillales</taxon>
        <taxon>Paenibacillaceae</taxon>
        <taxon>Paenibacillus</taxon>
    </lineage>
</organism>
<evidence type="ECO:0000256" key="3">
    <source>
        <dbReference type="ARBA" id="ARBA00023163"/>
    </source>
</evidence>
<dbReference type="Gene3D" id="2.60.120.280">
    <property type="entry name" value="Regulatory protein AraC"/>
    <property type="match status" value="1"/>
</dbReference>
<dbReference type="SUPFAM" id="SSF46689">
    <property type="entry name" value="Homeodomain-like"/>
    <property type="match status" value="2"/>
</dbReference>
<dbReference type="AlphaFoldDB" id="A0A1X7IMG7"/>
<dbReference type="InterPro" id="IPR037923">
    <property type="entry name" value="HTH-like"/>
</dbReference>
<keyword evidence="2" id="KW-0238">DNA-binding</keyword>
<feature type="domain" description="HTH araC/xylS-type" evidence="4">
    <location>
        <begin position="174"/>
        <end position="271"/>
    </location>
</feature>
<dbReference type="PANTHER" id="PTHR43280">
    <property type="entry name" value="ARAC-FAMILY TRANSCRIPTIONAL REGULATOR"/>
    <property type="match status" value="1"/>
</dbReference>
<dbReference type="InterPro" id="IPR018062">
    <property type="entry name" value="HTH_AraC-typ_CS"/>
</dbReference>
<protein>
    <submittedName>
        <fullName evidence="5">Helix-turn-helix domain-containing protein</fullName>
    </submittedName>
</protein>
<keyword evidence="1" id="KW-0805">Transcription regulation</keyword>
<dbReference type="GO" id="GO:0003700">
    <property type="term" value="F:DNA-binding transcription factor activity"/>
    <property type="evidence" value="ECO:0007669"/>
    <property type="project" value="InterPro"/>
</dbReference>
<dbReference type="PROSITE" id="PS01124">
    <property type="entry name" value="HTH_ARAC_FAMILY_2"/>
    <property type="match status" value="1"/>
</dbReference>
<evidence type="ECO:0000313" key="5">
    <source>
        <dbReference type="EMBL" id="SMG15841.1"/>
    </source>
</evidence>
<reference evidence="5 6" key="1">
    <citation type="submission" date="2017-04" db="EMBL/GenBank/DDBJ databases">
        <authorList>
            <person name="Afonso C.L."/>
            <person name="Miller P.J."/>
            <person name="Scott M.A."/>
            <person name="Spackman E."/>
            <person name="Goraichik I."/>
            <person name="Dimitrov K.M."/>
            <person name="Suarez D.L."/>
            <person name="Swayne D.E."/>
        </authorList>
    </citation>
    <scope>NUCLEOTIDE SEQUENCE [LARGE SCALE GENOMIC DNA]</scope>
    <source>
        <strain evidence="5 6">11</strain>
    </source>
</reference>
<dbReference type="Gene3D" id="1.10.10.60">
    <property type="entry name" value="Homeodomain-like"/>
    <property type="match status" value="2"/>
</dbReference>
<gene>
    <name evidence="5" type="ORF">SAMN06295960_0591</name>
</gene>
<dbReference type="SUPFAM" id="SSF51215">
    <property type="entry name" value="Regulatory protein AraC"/>
    <property type="match status" value="1"/>
</dbReference>
<evidence type="ECO:0000256" key="2">
    <source>
        <dbReference type="ARBA" id="ARBA00023125"/>
    </source>
</evidence>
<evidence type="ECO:0000259" key="4">
    <source>
        <dbReference type="PROSITE" id="PS01124"/>
    </source>
</evidence>
<evidence type="ECO:0000256" key="1">
    <source>
        <dbReference type="ARBA" id="ARBA00023015"/>
    </source>
</evidence>